<organism evidence="17 18">
    <name type="scientific">Trichomonas vaginalis (strain ATCC PRA-98 / G3)</name>
    <dbReference type="NCBI Taxonomy" id="412133"/>
    <lineage>
        <taxon>Eukaryota</taxon>
        <taxon>Metamonada</taxon>
        <taxon>Parabasalia</taxon>
        <taxon>Trichomonadida</taxon>
        <taxon>Trichomonadidae</taxon>
        <taxon>Trichomonas</taxon>
    </lineage>
</organism>
<evidence type="ECO:0000256" key="7">
    <source>
        <dbReference type="ARBA" id="ARBA00022741"/>
    </source>
</evidence>
<dbReference type="KEGG" id="tva:4742446"/>
<sequence length="183" mass="19078">MVAGSGGGAVSHNILRTDPTFNLYAYGTPGGNFESVTNYRYTQGGTQLLGELGRGGHGYSDPSTYGCATGGGGAGYRGGYHNIPHPSPAEISHGGPGGSSYISGHPDCISPLGGRVHHSGIKFLNPVMISGSESMPQPDGTYDVGHKGSGVAKITILPYFEFSCNQKCLTFKNSLLYLVFILM</sequence>
<keyword evidence="10" id="KW-1133">Transmembrane helix</keyword>
<name>A2GDF7_TRIV3</name>
<keyword evidence="5" id="KW-0812">Transmembrane</keyword>
<keyword evidence="14" id="KW-0675">Receptor</keyword>
<evidence type="ECO:0000256" key="10">
    <source>
        <dbReference type="ARBA" id="ARBA00022989"/>
    </source>
</evidence>
<dbReference type="AlphaFoldDB" id="A2GDF7"/>
<evidence type="ECO:0000259" key="16">
    <source>
        <dbReference type="Pfam" id="PF12810"/>
    </source>
</evidence>
<dbReference type="InParanoid" id="A2GDF7"/>
<keyword evidence="13" id="KW-1015">Disulfide bond</keyword>
<comment type="subcellular location">
    <subcellularLocation>
        <location evidence="1">Cell membrane</location>
        <topology evidence="1">Single-pass type I membrane protein</topology>
    </subcellularLocation>
</comment>
<keyword evidence="18" id="KW-1185">Reference proteome</keyword>
<reference evidence="17" key="1">
    <citation type="submission" date="2006-10" db="EMBL/GenBank/DDBJ databases">
        <authorList>
            <person name="Amadeo P."/>
            <person name="Zhao Q."/>
            <person name="Wortman J."/>
            <person name="Fraser-Liggett C."/>
            <person name="Carlton J."/>
        </authorList>
    </citation>
    <scope>NUCLEOTIDE SEQUENCE</scope>
    <source>
        <strain evidence="17">G3</strain>
    </source>
</reference>
<dbReference type="EC" id="2.7.10.1" evidence="2"/>
<reference evidence="17" key="2">
    <citation type="journal article" date="2007" name="Science">
        <title>Draft genome sequence of the sexually transmitted pathogen Trichomonas vaginalis.</title>
        <authorList>
            <person name="Carlton J.M."/>
            <person name="Hirt R.P."/>
            <person name="Silva J.C."/>
            <person name="Delcher A.L."/>
            <person name="Schatz M."/>
            <person name="Zhao Q."/>
            <person name="Wortman J.R."/>
            <person name="Bidwell S.L."/>
            <person name="Alsmark U.C.M."/>
            <person name="Besteiro S."/>
            <person name="Sicheritz-Ponten T."/>
            <person name="Noel C.J."/>
            <person name="Dacks J.B."/>
            <person name="Foster P.G."/>
            <person name="Simillion C."/>
            <person name="Van de Peer Y."/>
            <person name="Miranda-Saavedra D."/>
            <person name="Barton G.J."/>
            <person name="Westrop G.D."/>
            <person name="Mueller S."/>
            <person name="Dessi D."/>
            <person name="Fiori P.L."/>
            <person name="Ren Q."/>
            <person name="Paulsen I."/>
            <person name="Zhang H."/>
            <person name="Bastida-Corcuera F.D."/>
            <person name="Simoes-Barbosa A."/>
            <person name="Brown M.T."/>
            <person name="Hayes R.D."/>
            <person name="Mukherjee M."/>
            <person name="Okumura C.Y."/>
            <person name="Schneider R."/>
            <person name="Smith A.J."/>
            <person name="Vanacova S."/>
            <person name="Villalvazo M."/>
            <person name="Haas B.J."/>
            <person name="Pertea M."/>
            <person name="Feldblyum T.V."/>
            <person name="Utterback T.R."/>
            <person name="Shu C.L."/>
            <person name="Osoegawa K."/>
            <person name="de Jong P.J."/>
            <person name="Hrdy I."/>
            <person name="Horvathova L."/>
            <person name="Zubacova Z."/>
            <person name="Dolezal P."/>
            <person name="Malik S.B."/>
            <person name="Logsdon J.M. Jr."/>
            <person name="Henze K."/>
            <person name="Gupta A."/>
            <person name="Wang C.C."/>
            <person name="Dunne R.L."/>
            <person name="Upcroft J.A."/>
            <person name="Upcroft P."/>
            <person name="White O."/>
            <person name="Salzberg S.L."/>
            <person name="Tang P."/>
            <person name="Chiu C.-H."/>
            <person name="Lee Y.-S."/>
            <person name="Embley T.M."/>
            <person name="Coombs G.H."/>
            <person name="Mottram J.C."/>
            <person name="Tachezy J."/>
            <person name="Fraser-Liggett C.M."/>
            <person name="Johnson P.J."/>
        </authorList>
    </citation>
    <scope>NUCLEOTIDE SEQUENCE [LARGE SCALE GENOMIC DNA]</scope>
    <source>
        <strain evidence="17">G3</strain>
    </source>
</reference>
<evidence type="ECO:0000256" key="2">
    <source>
        <dbReference type="ARBA" id="ARBA00011902"/>
    </source>
</evidence>
<evidence type="ECO:0000256" key="3">
    <source>
        <dbReference type="ARBA" id="ARBA00022475"/>
    </source>
</evidence>
<keyword evidence="6" id="KW-0732">Signal</keyword>
<evidence type="ECO:0000256" key="13">
    <source>
        <dbReference type="ARBA" id="ARBA00023157"/>
    </source>
</evidence>
<dbReference type="VEuPathDB" id="TrichDB:TVAG_291130"/>
<feature type="domain" description="ALK/LTK-like glycine-rich" evidence="16">
    <location>
        <begin position="1"/>
        <end position="157"/>
    </location>
</feature>
<evidence type="ECO:0000256" key="14">
    <source>
        <dbReference type="ARBA" id="ARBA00023170"/>
    </source>
</evidence>
<evidence type="ECO:0000313" key="17">
    <source>
        <dbReference type="EMBL" id="EAX84811.1"/>
    </source>
</evidence>
<evidence type="ECO:0000256" key="1">
    <source>
        <dbReference type="ARBA" id="ARBA00004251"/>
    </source>
</evidence>
<gene>
    <name evidence="17" type="ORF">TVAG_291130</name>
</gene>
<dbReference type="RefSeq" id="XP_001297741.1">
    <property type="nucleotide sequence ID" value="XM_001297740.1"/>
</dbReference>
<dbReference type="GO" id="GO:0005886">
    <property type="term" value="C:plasma membrane"/>
    <property type="evidence" value="ECO:0007669"/>
    <property type="project" value="UniProtKB-SubCell"/>
</dbReference>
<dbReference type="GO" id="GO:0004714">
    <property type="term" value="F:transmembrane receptor protein tyrosine kinase activity"/>
    <property type="evidence" value="ECO:0007669"/>
    <property type="project" value="UniProtKB-EC"/>
</dbReference>
<keyword evidence="8" id="KW-0418">Kinase</keyword>
<dbReference type="InterPro" id="IPR055163">
    <property type="entry name" value="ALK/LTK-like_GRD"/>
</dbReference>
<evidence type="ECO:0000256" key="6">
    <source>
        <dbReference type="ARBA" id="ARBA00022729"/>
    </source>
</evidence>
<dbReference type="Proteomes" id="UP000001542">
    <property type="component" value="Unassembled WGS sequence"/>
</dbReference>
<dbReference type="VEuPathDB" id="TrichDB:TVAGG3_0360970"/>
<evidence type="ECO:0000256" key="15">
    <source>
        <dbReference type="ARBA" id="ARBA00023180"/>
    </source>
</evidence>
<keyword evidence="15" id="KW-0325">Glycoprotein</keyword>
<keyword evidence="12" id="KW-0829">Tyrosine-protein kinase</keyword>
<evidence type="ECO:0000256" key="9">
    <source>
        <dbReference type="ARBA" id="ARBA00022840"/>
    </source>
</evidence>
<evidence type="ECO:0000256" key="4">
    <source>
        <dbReference type="ARBA" id="ARBA00022679"/>
    </source>
</evidence>
<evidence type="ECO:0000256" key="11">
    <source>
        <dbReference type="ARBA" id="ARBA00023136"/>
    </source>
</evidence>
<dbReference type="EMBL" id="DS115190">
    <property type="protein sequence ID" value="EAX84811.1"/>
    <property type="molecule type" value="Genomic_DNA"/>
</dbReference>
<keyword evidence="4" id="KW-0808">Transferase</keyword>
<protein>
    <recommendedName>
        <fullName evidence="2">receptor protein-tyrosine kinase</fullName>
        <ecNumber evidence="2">2.7.10.1</ecNumber>
    </recommendedName>
</protein>
<evidence type="ECO:0000256" key="5">
    <source>
        <dbReference type="ARBA" id="ARBA00022692"/>
    </source>
</evidence>
<accession>A2GDF7</accession>
<evidence type="ECO:0000313" key="18">
    <source>
        <dbReference type="Proteomes" id="UP000001542"/>
    </source>
</evidence>
<dbReference type="GO" id="GO:0005524">
    <property type="term" value="F:ATP binding"/>
    <property type="evidence" value="ECO:0007669"/>
    <property type="project" value="UniProtKB-KW"/>
</dbReference>
<evidence type="ECO:0000256" key="12">
    <source>
        <dbReference type="ARBA" id="ARBA00023137"/>
    </source>
</evidence>
<keyword evidence="11" id="KW-0472">Membrane</keyword>
<dbReference type="Pfam" id="PF12810">
    <property type="entry name" value="ALK_LTK_GRD"/>
    <property type="match status" value="1"/>
</dbReference>
<evidence type="ECO:0000256" key="8">
    <source>
        <dbReference type="ARBA" id="ARBA00022777"/>
    </source>
</evidence>
<keyword evidence="7" id="KW-0547">Nucleotide-binding</keyword>
<proteinExistence type="predicted"/>
<keyword evidence="3" id="KW-1003">Cell membrane</keyword>
<keyword evidence="9" id="KW-0067">ATP-binding</keyword>